<dbReference type="Proteomes" id="UP000756710">
    <property type="component" value="Unassembled WGS sequence"/>
</dbReference>
<dbReference type="InterPro" id="IPR050564">
    <property type="entry name" value="F420-G6PD/mer"/>
</dbReference>
<reference evidence="4 5" key="2">
    <citation type="submission" date="2021-03" db="EMBL/GenBank/DDBJ databases">
        <title>Genomic Encyclopedia of Type Strains, Phase IV (KMG-IV): sequencing the most valuable type-strain genomes for metagenomic binning, comparative biology and taxonomic classification.</title>
        <authorList>
            <person name="Goeker M."/>
        </authorList>
    </citation>
    <scope>NUCLEOTIDE SEQUENCE [LARGE SCALE GENOMIC DNA]</scope>
    <source>
        <strain evidence="4 5">DSM 41954</strain>
    </source>
</reference>
<organism evidence="3">
    <name type="scientific">Streptomyces iranensis</name>
    <dbReference type="NCBI Taxonomy" id="576784"/>
    <lineage>
        <taxon>Bacteria</taxon>
        <taxon>Bacillati</taxon>
        <taxon>Actinomycetota</taxon>
        <taxon>Actinomycetes</taxon>
        <taxon>Kitasatosporales</taxon>
        <taxon>Streptomycetaceae</taxon>
        <taxon>Streptomyces</taxon>
        <taxon>Streptomyces violaceusniger group</taxon>
    </lineage>
</organism>
<keyword evidence="1" id="KW-0560">Oxidoreductase</keyword>
<dbReference type="SUPFAM" id="SSF51679">
    <property type="entry name" value="Bacterial luciferase-like"/>
    <property type="match status" value="1"/>
</dbReference>
<dbReference type="PANTHER" id="PTHR43244:SF1">
    <property type="entry name" value="5,10-METHYLENETETRAHYDROMETHANOPTERIN REDUCTASE"/>
    <property type="match status" value="1"/>
</dbReference>
<dbReference type="PANTHER" id="PTHR43244">
    <property type="match status" value="1"/>
</dbReference>
<dbReference type="RefSeq" id="WP_052701951.1">
    <property type="nucleotide sequence ID" value="NZ_CP136563.1"/>
</dbReference>
<accession>A0A061A502</accession>
<dbReference type="Pfam" id="PF00296">
    <property type="entry name" value="Bac_luciferase"/>
    <property type="match status" value="1"/>
</dbReference>
<proteinExistence type="predicted"/>
<gene>
    <name evidence="4" type="ORF">J2Z30_004530</name>
    <name evidence="3" type="ORF">SIRAN9881</name>
</gene>
<feature type="domain" description="Luciferase-like" evidence="2">
    <location>
        <begin position="10"/>
        <end position="225"/>
    </location>
</feature>
<dbReference type="EMBL" id="JAGGLR010000012">
    <property type="protein sequence ID" value="MBP2063509.1"/>
    <property type="molecule type" value="Genomic_DNA"/>
</dbReference>
<dbReference type="InterPro" id="IPR011251">
    <property type="entry name" value="Luciferase-like_dom"/>
</dbReference>
<dbReference type="EMBL" id="LK022848">
    <property type="protein sequence ID" value="CDR17915.1"/>
    <property type="molecule type" value="Genomic_DNA"/>
</dbReference>
<dbReference type="GO" id="GO:0016705">
    <property type="term" value="F:oxidoreductase activity, acting on paired donors, with incorporation or reduction of molecular oxygen"/>
    <property type="evidence" value="ECO:0007669"/>
    <property type="project" value="InterPro"/>
</dbReference>
<keyword evidence="5" id="KW-1185">Reference proteome</keyword>
<dbReference type="InterPro" id="IPR019921">
    <property type="entry name" value="Lucif-like_OxRdtase_Rv2161c"/>
</dbReference>
<protein>
    <submittedName>
        <fullName evidence="3 4">Oxidoreductase</fullName>
    </submittedName>
</protein>
<evidence type="ECO:0000313" key="5">
    <source>
        <dbReference type="Proteomes" id="UP000756710"/>
    </source>
</evidence>
<dbReference type="InterPro" id="IPR036661">
    <property type="entry name" value="Luciferase-like_sf"/>
</dbReference>
<evidence type="ECO:0000313" key="3">
    <source>
        <dbReference type="EMBL" id="CDR17915.1"/>
    </source>
</evidence>
<reference evidence="3" key="1">
    <citation type="submission" date="2014-05" db="EMBL/GenBank/DDBJ databases">
        <authorList>
            <person name="Horn Fabian"/>
        </authorList>
    </citation>
    <scope>NUCLEOTIDE SEQUENCE</scope>
</reference>
<sequence>MKLWCHVTNTPMNQLLEFTRILDDLGFDGVALAHHLVDLEAAGAEHPYRKDDEDKWWDSSGASDPATPDPWVTATAIANVTNNIVIASSILVLPLQDPFSVAKAVSTAAHFSRGRLVMGAGVGWMRDEYELVGADFKTRGARMNEMLEVIRLLLTGDVVDYDGDFFKFSGVRLAPPYDTAVPIYLGGESPRALRRAARYDGWFAAGPYDAPTALERCRAMRAARAEVDTLDRPFECIVPLVDVPTKGEWEGMAEAGATGAMFVPARRSDLRIRTIDDRRAYAERIVSLAQECR</sequence>
<evidence type="ECO:0000313" key="4">
    <source>
        <dbReference type="EMBL" id="MBP2063509.1"/>
    </source>
</evidence>
<dbReference type="AlphaFoldDB" id="A0A061A502"/>
<evidence type="ECO:0000256" key="1">
    <source>
        <dbReference type="ARBA" id="ARBA00023002"/>
    </source>
</evidence>
<dbReference type="Gene3D" id="3.20.20.30">
    <property type="entry name" value="Luciferase-like domain"/>
    <property type="match status" value="1"/>
</dbReference>
<dbReference type="NCBIfam" id="TIGR03619">
    <property type="entry name" value="F420_Rv2161c"/>
    <property type="match status" value="1"/>
</dbReference>
<name>A0A061A502_9ACTN</name>
<evidence type="ECO:0000259" key="2">
    <source>
        <dbReference type="Pfam" id="PF00296"/>
    </source>
</evidence>
<dbReference type="HOGENOM" id="CLU_027853_7_0_11"/>